<evidence type="ECO:0000256" key="1">
    <source>
        <dbReference type="ARBA" id="ARBA00008416"/>
    </source>
</evidence>
<dbReference type="InterPro" id="IPR012093">
    <property type="entry name" value="Pirin"/>
</dbReference>
<protein>
    <submittedName>
        <fullName evidence="5">Pirin family protein</fullName>
    </submittedName>
</protein>
<evidence type="ECO:0000313" key="5">
    <source>
        <dbReference type="EMBL" id="MFC4726675.1"/>
    </source>
</evidence>
<dbReference type="InterPro" id="IPR014710">
    <property type="entry name" value="RmlC-like_jellyroll"/>
</dbReference>
<evidence type="ECO:0000256" key="2">
    <source>
        <dbReference type="RuleBase" id="RU003457"/>
    </source>
</evidence>
<reference evidence="6" key="1">
    <citation type="journal article" date="2019" name="Int. J. Syst. Evol. Microbiol.">
        <title>The Global Catalogue of Microorganisms (GCM) 10K type strain sequencing project: providing services to taxonomists for standard genome sequencing and annotation.</title>
        <authorList>
            <consortium name="The Broad Institute Genomics Platform"/>
            <consortium name="The Broad Institute Genome Sequencing Center for Infectious Disease"/>
            <person name="Wu L."/>
            <person name="Ma J."/>
        </authorList>
    </citation>
    <scope>NUCLEOTIDE SEQUENCE [LARGE SCALE GENOMIC DNA]</scope>
    <source>
        <strain evidence="6">CGMCC 1.13574</strain>
    </source>
</reference>
<accession>A0ABV9NG14</accession>
<feature type="domain" description="Quercetin 2,3-dioxygenase C-terminal cupin" evidence="4">
    <location>
        <begin position="147"/>
        <end position="224"/>
    </location>
</feature>
<dbReference type="InterPro" id="IPR041602">
    <property type="entry name" value="Quercetinase_C"/>
</dbReference>
<sequence>MPLMFVRRAQARGLTRRPGVETRHAFSGGDYHDPAWTGFGVLRALNELVLAPGVALPPQRRANMEILSLVLDGTLAAEGGALGAGDLLRLRAGHGHVAHEANASAEAPLRMLQLWLQPDRVNLPPDVATMPAPVASAQGMRTVAARGLADALPLESAAAVAWGRLGAGAALDLPVGADRRAWLQVLAGGAVLGGETLGPGDAAAWAGTGGRVAAGRDGADLLLVTLP</sequence>
<organism evidence="5 6">
    <name type="scientific">Coralloluteibacterium thermophilum</name>
    <dbReference type="NCBI Taxonomy" id="2707049"/>
    <lineage>
        <taxon>Bacteria</taxon>
        <taxon>Pseudomonadati</taxon>
        <taxon>Pseudomonadota</taxon>
        <taxon>Gammaproteobacteria</taxon>
        <taxon>Lysobacterales</taxon>
        <taxon>Lysobacteraceae</taxon>
        <taxon>Coralloluteibacterium</taxon>
    </lineage>
</organism>
<name>A0ABV9NG14_9GAMM</name>
<dbReference type="InterPro" id="IPR011051">
    <property type="entry name" value="RmlC_Cupin_sf"/>
</dbReference>
<evidence type="ECO:0000259" key="4">
    <source>
        <dbReference type="Pfam" id="PF17954"/>
    </source>
</evidence>
<dbReference type="InterPro" id="IPR003829">
    <property type="entry name" value="Pirin_N_dom"/>
</dbReference>
<dbReference type="PANTHER" id="PTHR43212">
    <property type="entry name" value="QUERCETIN 2,3-DIOXYGENASE"/>
    <property type="match status" value="1"/>
</dbReference>
<feature type="domain" description="Pirin N-terminal" evidence="3">
    <location>
        <begin position="14"/>
        <end position="116"/>
    </location>
</feature>
<comment type="caution">
    <text evidence="5">The sequence shown here is derived from an EMBL/GenBank/DDBJ whole genome shotgun (WGS) entry which is preliminary data.</text>
</comment>
<dbReference type="SUPFAM" id="SSF51182">
    <property type="entry name" value="RmlC-like cupins"/>
    <property type="match status" value="1"/>
</dbReference>
<dbReference type="Proteomes" id="UP001595892">
    <property type="component" value="Unassembled WGS sequence"/>
</dbReference>
<gene>
    <name evidence="5" type="ORF">ACFO3Q_00590</name>
</gene>
<keyword evidence="6" id="KW-1185">Reference proteome</keyword>
<dbReference type="RefSeq" id="WP_377002581.1">
    <property type="nucleotide sequence ID" value="NZ_JBHSGG010000002.1"/>
</dbReference>
<dbReference type="Pfam" id="PF02678">
    <property type="entry name" value="Pirin"/>
    <property type="match status" value="1"/>
</dbReference>
<dbReference type="Gene3D" id="2.60.120.10">
    <property type="entry name" value="Jelly Rolls"/>
    <property type="match status" value="2"/>
</dbReference>
<dbReference type="EMBL" id="JBHSGG010000002">
    <property type="protein sequence ID" value="MFC4726675.1"/>
    <property type="molecule type" value="Genomic_DNA"/>
</dbReference>
<evidence type="ECO:0000259" key="3">
    <source>
        <dbReference type="Pfam" id="PF02678"/>
    </source>
</evidence>
<dbReference type="PANTHER" id="PTHR43212:SF3">
    <property type="entry name" value="QUERCETIN 2,3-DIOXYGENASE"/>
    <property type="match status" value="1"/>
</dbReference>
<dbReference type="Pfam" id="PF17954">
    <property type="entry name" value="Pirin_C_2"/>
    <property type="match status" value="1"/>
</dbReference>
<proteinExistence type="inferred from homology"/>
<evidence type="ECO:0000313" key="6">
    <source>
        <dbReference type="Proteomes" id="UP001595892"/>
    </source>
</evidence>
<comment type="similarity">
    <text evidence="1 2">Belongs to the pirin family.</text>
</comment>